<organism evidence="2 3">
    <name type="scientific">Dyella caseinilytica</name>
    <dbReference type="NCBI Taxonomy" id="1849581"/>
    <lineage>
        <taxon>Bacteria</taxon>
        <taxon>Pseudomonadati</taxon>
        <taxon>Pseudomonadota</taxon>
        <taxon>Gammaproteobacteria</taxon>
        <taxon>Lysobacterales</taxon>
        <taxon>Rhodanobacteraceae</taxon>
        <taxon>Dyella</taxon>
    </lineage>
</organism>
<evidence type="ECO:0000256" key="1">
    <source>
        <dbReference type="SAM" id="Phobius"/>
    </source>
</evidence>
<dbReference type="Proteomes" id="UP000663181">
    <property type="component" value="Chromosome"/>
</dbReference>
<keyword evidence="1" id="KW-0472">Membrane</keyword>
<keyword evidence="1" id="KW-1133">Transmembrane helix</keyword>
<evidence type="ECO:0000313" key="2">
    <source>
        <dbReference type="EMBL" id="QRN53106.1"/>
    </source>
</evidence>
<reference evidence="2 3" key="1">
    <citation type="submission" date="2020-10" db="EMBL/GenBank/DDBJ databases">
        <title>Phylogeny of dyella-like bacteria.</title>
        <authorList>
            <person name="Fu J."/>
        </authorList>
    </citation>
    <scope>NUCLEOTIDE SEQUENCE [LARGE SCALE GENOMIC DNA]</scope>
    <source>
        <strain evidence="2 3">DHOB09</strain>
    </source>
</reference>
<proteinExistence type="predicted"/>
<feature type="transmembrane region" description="Helical" evidence="1">
    <location>
        <begin position="15"/>
        <end position="43"/>
    </location>
</feature>
<keyword evidence="1" id="KW-0812">Transmembrane</keyword>
<keyword evidence="3" id="KW-1185">Reference proteome</keyword>
<accession>A0ABX7GRV2</accession>
<protein>
    <submittedName>
        <fullName evidence="2">Nitrate reductase</fullName>
    </submittedName>
</protein>
<dbReference type="Pfam" id="PF06796">
    <property type="entry name" value="NapE"/>
    <property type="match status" value="1"/>
</dbReference>
<name>A0ABX7GRV2_9GAMM</name>
<dbReference type="RefSeq" id="WP_188800337.1">
    <property type="nucleotide sequence ID" value="NZ_BMIZ01000002.1"/>
</dbReference>
<dbReference type="InterPro" id="IPR010649">
    <property type="entry name" value="NapE_TorE"/>
</dbReference>
<sequence>MDEVSVDNRRRWETWVFVFLTVVLAPVVAVLFVSAWGFTVWIWQMFNGPPGPVGH</sequence>
<evidence type="ECO:0000313" key="3">
    <source>
        <dbReference type="Proteomes" id="UP000663181"/>
    </source>
</evidence>
<dbReference type="EMBL" id="CP064030">
    <property type="protein sequence ID" value="QRN53106.1"/>
    <property type="molecule type" value="Genomic_DNA"/>
</dbReference>
<gene>
    <name evidence="2" type="ORF">ISN74_16945</name>
</gene>